<dbReference type="Proteomes" id="UP000235371">
    <property type="component" value="Unassembled WGS sequence"/>
</dbReference>
<sequence length="98" mass="10615">MDPQVLQTLPCLSEPPSLLRGTVSDFMLKLRGICPALVPSAVSPLPISGTIVSIGTDNSNGGCQKIMRQLHILGANVISSLKVERHWREEFSFGEVTQ</sequence>
<dbReference type="EMBL" id="KZ613848">
    <property type="protein sequence ID" value="PMD56581.1"/>
    <property type="molecule type" value="Genomic_DNA"/>
</dbReference>
<organism evidence="1 2">
    <name type="scientific">Hyaloscypha bicolor E</name>
    <dbReference type="NCBI Taxonomy" id="1095630"/>
    <lineage>
        <taxon>Eukaryota</taxon>
        <taxon>Fungi</taxon>
        <taxon>Dikarya</taxon>
        <taxon>Ascomycota</taxon>
        <taxon>Pezizomycotina</taxon>
        <taxon>Leotiomycetes</taxon>
        <taxon>Helotiales</taxon>
        <taxon>Hyaloscyphaceae</taxon>
        <taxon>Hyaloscypha</taxon>
        <taxon>Hyaloscypha bicolor</taxon>
    </lineage>
</organism>
<reference evidence="1 2" key="1">
    <citation type="submission" date="2016-04" db="EMBL/GenBank/DDBJ databases">
        <title>A degradative enzymes factory behind the ericoid mycorrhizal symbiosis.</title>
        <authorList>
            <consortium name="DOE Joint Genome Institute"/>
            <person name="Martino E."/>
            <person name="Morin E."/>
            <person name="Grelet G."/>
            <person name="Kuo A."/>
            <person name="Kohler A."/>
            <person name="Daghino S."/>
            <person name="Barry K."/>
            <person name="Choi C."/>
            <person name="Cichocki N."/>
            <person name="Clum A."/>
            <person name="Copeland A."/>
            <person name="Hainaut M."/>
            <person name="Haridas S."/>
            <person name="Labutti K."/>
            <person name="Lindquist E."/>
            <person name="Lipzen A."/>
            <person name="Khouja H.-R."/>
            <person name="Murat C."/>
            <person name="Ohm R."/>
            <person name="Olson A."/>
            <person name="Spatafora J."/>
            <person name="Veneault-Fourrey C."/>
            <person name="Henrissat B."/>
            <person name="Grigoriev I."/>
            <person name="Martin F."/>
            <person name="Perotto S."/>
        </authorList>
    </citation>
    <scope>NUCLEOTIDE SEQUENCE [LARGE SCALE GENOMIC DNA]</scope>
    <source>
        <strain evidence="1 2">E</strain>
    </source>
</reference>
<keyword evidence="2" id="KW-1185">Reference proteome</keyword>
<evidence type="ECO:0000313" key="2">
    <source>
        <dbReference type="Proteomes" id="UP000235371"/>
    </source>
</evidence>
<accession>A0A2J6T0L8</accession>
<dbReference type="InParanoid" id="A0A2J6T0L8"/>
<dbReference type="GeneID" id="36588999"/>
<gene>
    <name evidence="1" type="ORF">K444DRAFT_616432</name>
</gene>
<dbReference type="AlphaFoldDB" id="A0A2J6T0L8"/>
<evidence type="ECO:0000313" key="1">
    <source>
        <dbReference type="EMBL" id="PMD56581.1"/>
    </source>
</evidence>
<name>A0A2J6T0L8_9HELO</name>
<proteinExistence type="predicted"/>
<dbReference type="OrthoDB" id="3262926at2759"/>
<dbReference type="RefSeq" id="XP_024733485.1">
    <property type="nucleotide sequence ID" value="XM_024880922.1"/>
</dbReference>
<protein>
    <submittedName>
        <fullName evidence="1">Uncharacterized protein</fullName>
    </submittedName>
</protein>